<keyword evidence="4" id="KW-0449">Lipoprotein</keyword>
<evidence type="ECO:0000259" key="3">
    <source>
        <dbReference type="Pfam" id="PF16130"/>
    </source>
</evidence>
<sequence length="732" mass="75004">MKKILILLIALNFAIIGCSHKKKGILLPFLTLLNQDAGASAAKSESSAGTATASNGGSVVIVDNAGGGNNSGSAVVPNNNSDASSNSQTSVNNSSSSSSGNSNSSSSSGSSSNSNSNSGSDTNTNNSGSSNTASNTGSGSSSGNDTSSGSSSGSDTNTNNNSGSSNTASNTGSGSSSGNDTSSGSSSGSDTNTNNNSGSSNTASNTGSGSSSGNDTSSGSSSGSDTNTNNNSGSSNTASNTGSGSSSGNDTSSGSSSGSDTNTNNNSGSSNTASNTGSGSGSDTSSGAGSNNGSSTNTPPAQEITGVITVNDQIGSIPFTYNTVQTIPLNLVITDKQSKPVSGATVIVSDNEGHILFQGISNNVGKVSGTITVETALGQITLEVTTAGESISNVINLINVVGINREIKYEILLPALATTPTDMDKDGVPDTLDTYPQDPTRSSLIRIPAEGVSTVAYEDLYPSAGDADLNDYVLHIHNEEDLNAAGDVIRLRGTYQHVARGAGYKHTFFLKLPIAVGATFSRKVVRDDGKVVTDLTTKTVSSSDLNQGIQIHEESNKTTSNPNVNPGGVYKPGYISTIEIVFNSPVKKTVLGSYPYDIFIKVTNTGKEIHFPGLYKNANGTDKYLDSNNFPWAILVPGAWKYPYEGLDIRKDTQSGYKEFNLWVASNGTSYKDWYKHVTNQTKVFPVPDEDSGLMGFLLRSIKKNAILIAILLIGAGAAVAYILKRRTLSQA</sequence>
<dbReference type="InterPro" id="IPR032295">
    <property type="entry name" value="DUF4842"/>
</dbReference>
<accession>M6YX15</accession>
<gene>
    <name evidence="4" type="ORF">LEP1GSC024_0432</name>
</gene>
<feature type="domain" description="DUF4842" evidence="3">
    <location>
        <begin position="487"/>
        <end position="675"/>
    </location>
</feature>
<dbReference type="NCBIfam" id="TIGR04456">
    <property type="entry name" value="LruC_dom"/>
    <property type="match status" value="1"/>
</dbReference>
<evidence type="ECO:0000256" key="1">
    <source>
        <dbReference type="SAM" id="MobiDB-lite"/>
    </source>
</evidence>
<dbReference type="InterPro" id="IPR031025">
    <property type="entry name" value="LruC_dom"/>
</dbReference>
<evidence type="ECO:0000313" key="5">
    <source>
        <dbReference type="Proteomes" id="UP000012138"/>
    </source>
</evidence>
<protein>
    <submittedName>
        <fullName evidence="4">Putative lipoprotein</fullName>
    </submittedName>
</protein>
<keyword evidence="2" id="KW-0812">Transmembrane</keyword>
<dbReference type="Proteomes" id="UP000012138">
    <property type="component" value="Unassembled WGS sequence"/>
</dbReference>
<evidence type="ECO:0000313" key="4">
    <source>
        <dbReference type="EMBL" id="EMO90903.1"/>
    </source>
</evidence>
<dbReference type="AlphaFoldDB" id="M6YX15"/>
<feature type="transmembrane region" description="Helical" evidence="2">
    <location>
        <begin position="706"/>
        <end position="724"/>
    </location>
</feature>
<reference evidence="4 5" key="1">
    <citation type="submission" date="2013-01" db="EMBL/GenBank/DDBJ databases">
        <authorList>
            <person name="Harkins D.M."/>
            <person name="Durkin A.S."/>
            <person name="Brinkac L.M."/>
            <person name="Haft D.H."/>
            <person name="Selengut J.D."/>
            <person name="Sanka R."/>
            <person name="DePew J."/>
            <person name="Purushe J."/>
            <person name="Whelen A.C."/>
            <person name="Vinetz J.M."/>
            <person name="Sutton G.G."/>
            <person name="Nierman W.C."/>
            <person name="Fouts D.E."/>
        </authorList>
    </citation>
    <scope>NUCLEOTIDE SEQUENCE [LARGE SCALE GENOMIC DNA]</scope>
    <source>
        <strain evidence="4 5">2001034031</strain>
    </source>
</reference>
<name>M6YX15_9LEPT</name>
<dbReference type="Pfam" id="PF16130">
    <property type="entry name" value="DUF4842"/>
    <property type="match status" value="1"/>
</dbReference>
<dbReference type="EMBL" id="AKXB02000024">
    <property type="protein sequence ID" value="EMO90903.1"/>
    <property type="molecule type" value="Genomic_DNA"/>
</dbReference>
<dbReference type="RefSeq" id="WP_004443213.1">
    <property type="nucleotide sequence ID" value="NZ_AKXB02000024.1"/>
</dbReference>
<comment type="caution">
    <text evidence="4">The sequence shown here is derived from an EMBL/GenBank/DDBJ whole genome shotgun (WGS) entry which is preliminary data.</text>
</comment>
<feature type="compositionally biased region" description="Low complexity" evidence="1">
    <location>
        <begin position="71"/>
        <end position="298"/>
    </location>
</feature>
<keyword evidence="2" id="KW-0472">Membrane</keyword>
<organism evidence="4 5">
    <name type="scientific">Leptospira noguchii str. 2001034031</name>
    <dbReference type="NCBI Taxonomy" id="1193053"/>
    <lineage>
        <taxon>Bacteria</taxon>
        <taxon>Pseudomonadati</taxon>
        <taxon>Spirochaetota</taxon>
        <taxon>Spirochaetia</taxon>
        <taxon>Leptospirales</taxon>
        <taxon>Leptospiraceae</taxon>
        <taxon>Leptospira</taxon>
    </lineage>
</organism>
<dbReference type="PROSITE" id="PS51257">
    <property type="entry name" value="PROKAR_LIPOPROTEIN"/>
    <property type="match status" value="1"/>
</dbReference>
<evidence type="ECO:0000256" key="2">
    <source>
        <dbReference type="SAM" id="Phobius"/>
    </source>
</evidence>
<feature type="region of interest" description="Disordered" evidence="1">
    <location>
        <begin position="69"/>
        <end position="302"/>
    </location>
</feature>
<keyword evidence="2" id="KW-1133">Transmembrane helix</keyword>
<proteinExistence type="predicted"/>